<gene>
    <name evidence="2" type="ORF">QR680_015928</name>
</gene>
<comment type="caution">
    <text evidence="2">The sequence shown here is derived from an EMBL/GenBank/DDBJ whole genome shotgun (WGS) entry which is preliminary data.</text>
</comment>
<proteinExistence type="predicted"/>
<protein>
    <recommendedName>
        <fullName evidence="4">Transmembrane protein</fullName>
    </recommendedName>
</protein>
<feature type="transmembrane region" description="Helical" evidence="1">
    <location>
        <begin position="64"/>
        <end position="85"/>
    </location>
</feature>
<dbReference type="Proteomes" id="UP001175271">
    <property type="component" value="Unassembled WGS sequence"/>
</dbReference>
<accession>A0AA39LLQ8</accession>
<keyword evidence="3" id="KW-1185">Reference proteome</keyword>
<organism evidence="2 3">
    <name type="scientific">Steinernema hermaphroditum</name>
    <dbReference type="NCBI Taxonomy" id="289476"/>
    <lineage>
        <taxon>Eukaryota</taxon>
        <taxon>Metazoa</taxon>
        <taxon>Ecdysozoa</taxon>
        <taxon>Nematoda</taxon>
        <taxon>Chromadorea</taxon>
        <taxon>Rhabditida</taxon>
        <taxon>Tylenchina</taxon>
        <taxon>Panagrolaimomorpha</taxon>
        <taxon>Strongyloidoidea</taxon>
        <taxon>Steinernematidae</taxon>
        <taxon>Steinernema</taxon>
    </lineage>
</organism>
<evidence type="ECO:0000256" key="1">
    <source>
        <dbReference type="SAM" id="Phobius"/>
    </source>
</evidence>
<dbReference type="EMBL" id="JAUCMV010000004">
    <property type="protein sequence ID" value="KAK0401704.1"/>
    <property type="molecule type" value="Genomic_DNA"/>
</dbReference>
<keyword evidence="1" id="KW-0472">Membrane</keyword>
<reference evidence="2" key="1">
    <citation type="submission" date="2023-06" db="EMBL/GenBank/DDBJ databases">
        <title>Genomic analysis of the entomopathogenic nematode Steinernema hermaphroditum.</title>
        <authorList>
            <person name="Schwarz E.M."/>
            <person name="Heppert J.K."/>
            <person name="Baniya A."/>
            <person name="Schwartz H.T."/>
            <person name="Tan C.-H."/>
            <person name="Antoshechkin I."/>
            <person name="Sternberg P.W."/>
            <person name="Goodrich-Blair H."/>
            <person name="Dillman A.R."/>
        </authorList>
    </citation>
    <scope>NUCLEOTIDE SEQUENCE</scope>
    <source>
        <strain evidence="2">PS9179</strain>
        <tissue evidence="2">Whole animal</tissue>
    </source>
</reference>
<evidence type="ECO:0008006" key="4">
    <source>
        <dbReference type="Google" id="ProtNLM"/>
    </source>
</evidence>
<name>A0AA39LLQ8_9BILA</name>
<keyword evidence="1" id="KW-1133">Transmembrane helix</keyword>
<evidence type="ECO:0000313" key="3">
    <source>
        <dbReference type="Proteomes" id="UP001175271"/>
    </source>
</evidence>
<sequence length="122" mass="13393">MLEARVTSPNSRRPTPLLFNNRSIFLRGHNESDKSSTAAVAVPTAFGHTKMGNVLSAFGFNQPFLYALLGIIIVLSLTAVCVADVKPANNGLVYQDAEWERPKITIHSPFLNPLQNERTKTA</sequence>
<dbReference type="AlphaFoldDB" id="A0AA39LLQ8"/>
<evidence type="ECO:0000313" key="2">
    <source>
        <dbReference type="EMBL" id="KAK0401704.1"/>
    </source>
</evidence>
<keyword evidence="1" id="KW-0812">Transmembrane</keyword>